<dbReference type="InterPro" id="IPR011990">
    <property type="entry name" value="TPR-like_helical_dom_sf"/>
</dbReference>
<feature type="domain" description="RagB/SusD" evidence="7">
    <location>
        <begin position="376"/>
        <end position="535"/>
    </location>
</feature>
<dbReference type="RefSeq" id="WP_118421101.1">
    <property type="nucleotide sequence ID" value="NZ_QRZF01000024.1"/>
</dbReference>
<comment type="similarity">
    <text evidence="2">Belongs to the SusD family.</text>
</comment>
<evidence type="ECO:0000256" key="6">
    <source>
        <dbReference type="SAM" id="SignalP"/>
    </source>
</evidence>
<reference evidence="8 9" key="1">
    <citation type="submission" date="2018-08" db="EMBL/GenBank/DDBJ databases">
        <title>A genome reference for cultivated species of the human gut microbiota.</title>
        <authorList>
            <person name="Zou Y."/>
            <person name="Xue W."/>
            <person name="Luo G."/>
        </authorList>
    </citation>
    <scope>NUCLEOTIDE SEQUENCE [LARGE SCALE GENOMIC DNA]</scope>
    <source>
        <strain evidence="8 9">AF14-32</strain>
    </source>
</reference>
<evidence type="ECO:0000256" key="3">
    <source>
        <dbReference type="ARBA" id="ARBA00022729"/>
    </source>
</evidence>
<evidence type="ECO:0000256" key="2">
    <source>
        <dbReference type="ARBA" id="ARBA00006275"/>
    </source>
</evidence>
<evidence type="ECO:0000256" key="1">
    <source>
        <dbReference type="ARBA" id="ARBA00004442"/>
    </source>
</evidence>
<keyword evidence="3 6" id="KW-0732">Signal</keyword>
<dbReference type="Gene3D" id="1.25.40.10">
    <property type="entry name" value="Tetratricopeptide repeat domain"/>
    <property type="match status" value="1"/>
</dbReference>
<dbReference type="Pfam" id="PF07980">
    <property type="entry name" value="SusD_RagB"/>
    <property type="match status" value="1"/>
</dbReference>
<dbReference type="CDD" id="cd08977">
    <property type="entry name" value="SusD"/>
    <property type="match status" value="1"/>
</dbReference>
<keyword evidence="4" id="KW-0472">Membrane</keyword>
<feature type="chain" id="PRO_5019066918" evidence="6">
    <location>
        <begin position="24"/>
        <end position="535"/>
    </location>
</feature>
<evidence type="ECO:0000256" key="4">
    <source>
        <dbReference type="ARBA" id="ARBA00023136"/>
    </source>
</evidence>
<evidence type="ECO:0000259" key="7">
    <source>
        <dbReference type="Pfam" id="PF07980"/>
    </source>
</evidence>
<organism evidence="8 9">
    <name type="scientific">Bacteroides intestinalis</name>
    <dbReference type="NCBI Taxonomy" id="329854"/>
    <lineage>
        <taxon>Bacteria</taxon>
        <taxon>Pseudomonadati</taxon>
        <taxon>Bacteroidota</taxon>
        <taxon>Bacteroidia</taxon>
        <taxon>Bacteroidales</taxon>
        <taxon>Bacteroidaceae</taxon>
        <taxon>Bacteroides</taxon>
    </lineage>
</organism>
<dbReference type="AlphaFoldDB" id="A0A412XTE8"/>
<comment type="subcellular location">
    <subcellularLocation>
        <location evidence="1">Cell outer membrane</location>
    </subcellularLocation>
</comment>
<dbReference type="EMBL" id="QRZF01000024">
    <property type="protein sequence ID" value="RGV48268.1"/>
    <property type="molecule type" value="Genomic_DNA"/>
</dbReference>
<accession>A0A412XTE8</accession>
<dbReference type="GO" id="GO:0009279">
    <property type="term" value="C:cell outer membrane"/>
    <property type="evidence" value="ECO:0007669"/>
    <property type="project" value="UniProtKB-SubCell"/>
</dbReference>
<evidence type="ECO:0000313" key="9">
    <source>
        <dbReference type="Proteomes" id="UP000283850"/>
    </source>
</evidence>
<dbReference type="PROSITE" id="PS51257">
    <property type="entry name" value="PROKAR_LIPOPROTEIN"/>
    <property type="match status" value="1"/>
</dbReference>
<feature type="signal peptide" evidence="6">
    <location>
        <begin position="1"/>
        <end position="23"/>
    </location>
</feature>
<name>A0A412XTE8_9BACE</name>
<evidence type="ECO:0000256" key="5">
    <source>
        <dbReference type="ARBA" id="ARBA00023237"/>
    </source>
</evidence>
<protein>
    <submittedName>
        <fullName evidence="8">RagB/SusD family nutrient uptake outer membrane protein</fullName>
    </submittedName>
</protein>
<proteinExistence type="inferred from homology"/>
<gene>
    <name evidence="8" type="ORF">DWW10_22670</name>
</gene>
<sequence>MKKYRLNRFVMPLALLLTMSVAATSCLDDLDRFPTNDTTSEKVYATFQGYKEVMAKVYGSYSQVGNDLASKDDITMGDGASADFLRCFFNLQCLTTEEAICTWTDSGIPDLNFMNWSSNNTFISGLYYRALYQIALVNEFLRESTESKVSGRGITGNDATEIKYFRAEARFLRAFQYWVLMDVYGNPPFVDENTPIGKFLPSQIKRTDLFKYIELELLEVQDLLKAPHSNEYGRADQAACWALMARMYLNAEVYTGTKKYSEAITYASKVIGAGYTLKENFSELFMADNNVNNPEVILSINYDGQRNKSYGGLTFMINASFITSREDVPGKNFQEYFGMGGLGGWYGNRSRKELPAKFDEADGRRLFFGAKPNVDNVNEFTEGLAVAKFRNITSTGQNGSNYAEAFADTDFPLFRLAEMYLIYTEAVLRGGTGGDMVTAVRYFNNLRKRAFGNEFANVGSISLEEILDERARELYWEGFRRTDLIRYGLYTSGSYVWQWKGGAKNGVGVSEDLNLFPLPATDVMANPNLKQNTGY</sequence>
<keyword evidence="5" id="KW-0998">Cell outer membrane</keyword>
<dbReference type="SUPFAM" id="SSF48452">
    <property type="entry name" value="TPR-like"/>
    <property type="match status" value="1"/>
</dbReference>
<dbReference type="Gene3D" id="1.10.3780.10">
    <property type="entry name" value="SusD-like"/>
    <property type="match status" value="1"/>
</dbReference>
<evidence type="ECO:0000313" key="8">
    <source>
        <dbReference type="EMBL" id="RGV48268.1"/>
    </source>
</evidence>
<dbReference type="Proteomes" id="UP000283850">
    <property type="component" value="Unassembled WGS sequence"/>
</dbReference>
<dbReference type="InterPro" id="IPR012944">
    <property type="entry name" value="SusD_RagB_dom"/>
</dbReference>
<comment type="caution">
    <text evidence="8">The sequence shown here is derived from an EMBL/GenBank/DDBJ whole genome shotgun (WGS) entry which is preliminary data.</text>
</comment>
<dbReference type="Gene3D" id="1.25.40.390">
    <property type="match status" value="1"/>
</dbReference>